<evidence type="ECO:0000313" key="1">
    <source>
        <dbReference type="EMBL" id="GLS69903.1"/>
    </source>
</evidence>
<dbReference type="SUPFAM" id="SSF48452">
    <property type="entry name" value="TPR-like"/>
    <property type="match status" value="1"/>
</dbReference>
<gene>
    <name evidence="1" type="ORF">GCM10007890_19160</name>
</gene>
<comment type="caution">
    <text evidence="1">The sequence shown here is derived from an EMBL/GenBank/DDBJ whole genome shotgun (WGS) entry which is preliminary data.</text>
</comment>
<name>A0AA37TKV8_9HYPH</name>
<dbReference type="RefSeq" id="WP_238199339.1">
    <property type="nucleotide sequence ID" value="NZ_BPQZ01000035.1"/>
</dbReference>
<reference evidence="2" key="1">
    <citation type="journal article" date="2019" name="Int. J. Syst. Evol. Microbiol.">
        <title>The Global Catalogue of Microorganisms (GCM) 10K type strain sequencing project: providing services to taxonomists for standard genome sequencing and annotation.</title>
        <authorList>
            <consortium name="The Broad Institute Genomics Platform"/>
            <consortium name="The Broad Institute Genome Sequencing Center for Infectious Disease"/>
            <person name="Wu L."/>
            <person name="Ma J."/>
        </authorList>
    </citation>
    <scope>NUCLEOTIDE SEQUENCE [LARGE SCALE GENOMIC DNA]</scope>
    <source>
        <strain evidence="2">NBRC 103632</strain>
    </source>
</reference>
<dbReference type="Proteomes" id="UP001157440">
    <property type="component" value="Unassembled WGS sequence"/>
</dbReference>
<dbReference type="Gene3D" id="1.25.40.10">
    <property type="entry name" value="Tetratricopeptide repeat domain"/>
    <property type="match status" value="1"/>
</dbReference>
<proteinExistence type="predicted"/>
<dbReference type="AlphaFoldDB" id="A0AA37TKV8"/>
<keyword evidence="2" id="KW-1185">Reference proteome</keyword>
<dbReference type="InterPro" id="IPR011990">
    <property type="entry name" value="TPR-like_helical_dom_sf"/>
</dbReference>
<dbReference type="EMBL" id="BSPL01000012">
    <property type="protein sequence ID" value="GLS69903.1"/>
    <property type="molecule type" value="Genomic_DNA"/>
</dbReference>
<accession>A0AA37TKV8</accession>
<organism evidence="1 2">
    <name type="scientific">Methylobacterium tardum</name>
    <dbReference type="NCBI Taxonomy" id="374432"/>
    <lineage>
        <taxon>Bacteria</taxon>
        <taxon>Pseudomonadati</taxon>
        <taxon>Pseudomonadota</taxon>
        <taxon>Alphaproteobacteria</taxon>
        <taxon>Hyphomicrobiales</taxon>
        <taxon>Methylobacteriaceae</taxon>
        <taxon>Methylobacterium</taxon>
    </lineage>
</organism>
<protein>
    <submittedName>
        <fullName evidence="1">Uncharacterized protein</fullName>
    </submittedName>
</protein>
<sequence length="158" mass="16680">MSLDNFLLCAIAGVHLEGEHALSTLPEDPDAPPQLLAVALARTGRVDDLCRLIRIRSDMPVGLLAACGLFLGLTGDPGQARRLFKVLREIGPLDPDVWLAIARFEATIGDDAAALRAAAIHAELMGISFSTPAREDATPAGIPAGAIRILRGDVNIEL</sequence>
<evidence type="ECO:0000313" key="2">
    <source>
        <dbReference type="Proteomes" id="UP001157440"/>
    </source>
</evidence>